<dbReference type="SFLD" id="SFLDG01135">
    <property type="entry name" value="C1.5.6:_HAD__Beta-PGM__Phospha"/>
    <property type="match status" value="1"/>
</dbReference>
<dbReference type="InterPro" id="IPR023214">
    <property type="entry name" value="HAD_sf"/>
</dbReference>
<dbReference type="RefSeq" id="WP_341419686.1">
    <property type="nucleotide sequence ID" value="NZ_JBBPCC010000032.1"/>
</dbReference>
<dbReference type="SUPFAM" id="SSF56784">
    <property type="entry name" value="HAD-like"/>
    <property type="match status" value="1"/>
</dbReference>
<keyword evidence="2" id="KW-1185">Reference proteome</keyword>
<dbReference type="NCBIfam" id="TIGR01549">
    <property type="entry name" value="HAD-SF-IA-v1"/>
    <property type="match status" value="1"/>
</dbReference>
<keyword evidence="1" id="KW-0378">Hydrolase</keyword>
<dbReference type="GO" id="GO:0004427">
    <property type="term" value="F:inorganic diphosphate phosphatase activity"/>
    <property type="evidence" value="ECO:0007669"/>
    <property type="project" value="UniProtKB-EC"/>
</dbReference>
<gene>
    <name evidence="1" type="primary">ppaX</name>
    <name evidence="1" type="ORF">WMW72_32175</name>
</gene>
<dbReference type="InterPro" id="IPR023198">
    <property type="entry name" value="PGP-like_dom2"/>
</dbReference>
<dbReference type="EMBL" id="JBBPCC010000032">
    <property type="protein sequence ID" value="MEK8132551.1"/>
    <property type="molecule type" value="Genomic_DNA"/>
</dbReference>
<dbReference type="InterPro" id="IPR006439">
    <property type="entry name" value="HAD-SF_hydro_IA"/>
</dbReference>
<protein>
    <submittedName>
        <fullName evidence="1">Pyrophosphatase PpaX</fullName>
        <ecNumber evidence="1">3.6.1.1</ecNumber>
    </submittedName>
</protein>
<dbReference type="EC" id="3.6.1.1" evidence="1"/>
<dbReference type="Gene3D" id="3.40.50.1000">
    <property type="entry name" value="HAD superfamily/HAD-like"/>
    <property type="match status" value="1"/>
</dbReference>
<reference evidence="1 2" key="1">
    <citation type="submission" date="2024-04" db="EMBL/GenBank/DDBJ databases">
        <title>draft genome sequnece of Paenibacillus filicis.</title>
        <authorList>
            <person name="Kim D.-U."/>
        </authorList>
    </citation>
    <scope>NUCLEOTIDE SEQUENCE [LARGE SCALE GENOMIC DNA]</scope>
    <source>
        <strain evidence="1 2">KACC14197</strain>
    </source>
</reference>
<accession>A0ABU9DUJ7</accession>
<dbReference type="NCBIfam" id="NF009804">
    <property type="entry name" value="PRK13288.1"/>
    <property type="match status" value="1"/>
</dbReference>
<dbReference type="NCBIfam" id="TIGR01509">
    <property type="entry name" value="HAD-SF-IA-v3"/>
    <property type="match status" value="1"/>
</dbReference>
<evidence type="ECO:0000313" key="1">
    <source>
        <dbReference type="EMBL" id="MEK8132551.1"/>
    </source>
</evidence>
<evidence type="ECO:0000313" key="2">
    <source>
        <dbReference type="Proteomes" id="UP001469365"/>
    </source>
</evidence>
<dbReference type="InterPro" id="IPR050155">
    <property type="entry name" value="HAD-like_hydrolase_sf"/>
</dbReference>
<name>A0ABU9DUJ7_9BACL</name>
<dbReference type="SFLD" id="SFLDG01129">
    <property type="entry name" value="C1.5:_HAD__Beta-PGM__Phosphata"/>
    <property type="match status" value="1"/>
</dbReference>
<proteinExistence type="predicted"/>
<dbReference type="PANTHER" id="PTHR43434">
    <property type="entry name" value="PHOSPHOGLYCOLATE PHOSPHATASE"/>
    <property type="match status" value="1"/>
</dbReference>
<dbReference type="InterPro" id="IPR036412">
    <property type="entry name" value="HAD-like_sf"/>
</dbReference>
<dbReference type="InterPro" id="IPR041492">
    <property type="entry name" value="HAD_2"/>
</dbReference>
<dbReference type="Proteomes" id="UP001469365">
    <property type="component" value="Unassembled WGS sequence"/>
</dbReference>
<organism evidence="1 2">
    <name type="scientific">Paenibacillus filicis</name>
    <dbReference type="NCBI Taxonomy" id="669464"/>
    <lineage>
        <taxon>Bacteria</taxon>
        <taxon>Bacillati</taxon>
        <taxon>Bacillota</taxon>
        <taxon>Bacilli</taxon>
        <taxon>Bacillales</taxon>
        <taxon>Paenibacillaceae</taxon>
        <taxon>Paenibacillus</taxon>
    </lineage>
</organism>
<dbReference type="PRINTS" id="PR00413">
    <property type="entry name" value="HADHALOGNASE"/>
</dbReference>
<dbReference type="Gene3D" id="1.10.150.240">
    <property type="entry name" value="Putative phosphatase, domain 2"/>
    <property type="match status" value="1"/>
</dbReference>
<sequence>MISTVLFDLDGTILDTNELIIQSFLHTFTGVTPEPVTREHIIPNMGRPLHEQMVFFSGREEVEDLILKYREYNIRRHDELVTAFPHVPETLARLKAAGLKLGVVTSKIRKTSEMGLRLTGIFEYFDTIVTVEEVEKAKPDPEGILKALQVFGADISEAVMVGDSHYDIEAARNAGVPSVGVSWSLKGIEYLQAYSPTYVIDDIRELLPIVGVEGAITVERDGTVSG</sequence>
<dbReference type="PANTHER" id="PTHR43434:SF26">
    <property type="entry name" value="PYROPHOSPHATASE PPAX"/>
    <property type="match status" value="1"/>
</dbReference>
<dbReference type="Pfam" id="PF13419">
    <property type="entry name" value="HAD_2"/>
    <property type="match status" value="1"/>
</dbReference>
<comment type="caution">
    <text evidence="1">The sequence shown here is derived from an EMBL/GenBank/DDBJ whole genome shotgun (WGS) entry which is preliminary data.</text>
</comment>
<dbReference type="SFLD" id="SFLDS00003">
    <property type="entry name" value="Haloacid_Dehalogenase"/>
    <property type="match status" value="1"/>
</dbReference>